<comment type="subunit">
    <text evidence="8">Component of the translation initiation factor 2B (eIF2B) complex which is a heterodecamer of two sets of five different subunits: alpha, beta, gamma, delta and epsilon. Subunits alpha, beta and delta comprise a regulatory subcomplex and subunits epsilon and gamma comprise a catalytic subcomplex. Within the complex, the hexameric regulatory complex resides at the center, with the two heterodimeric catalytic subcomplexes bound on opposite sides.</text>
</comment>
<evidence type="ECO:0000256" key="10">
    <source>
        <dbReference type="SAM" id="Phobius"/>
    </source>
</evidence>
<dbReference type="AlphaFoldDB" id="A0A2T6ZUH9"/>
<evidence type="ECO:0000256" key="8">
    <source>
        <dbReference type="ARBA" id="ARBA00046432"/>
    </source>
</evidence>
<comment type="similarity">
    <text evidence="2 9">Belongs to the eIF-2B alpha/beta/delta subunits family.</text>
</comment>
<evidence type="ECO:0000256" key="9">
    <source>
        <dbReference type="RuleBase" id="RU003814"/>
    </source>
</evidence>
<evidence type="ECO:0000256" key="4">
    <source>
        <dbReference type="ARBA" id="ARBA00022540"/>
    </source>
</evidence>
<feature type="transmembrane region" description="Helical" evidence="10">
    <location>
        <begin position="266"/>
        <end position="299"/>
    </location>
</feature>
<dbReference type="InterPro" id="IPR042529">
    <property type="entry name" value="IF_2B-like_C"/>
</dbReference>
<protein>
    <recommendedName>
        <fullName evidence="6">Translation initiation factor eIF2B subunit beta</fullName>
    </recommendedName>
    <alternativeName>
        <fullName evidence="7">eIF2B GDP-GTP exchange factor subunit beta</fullName>
    </alternativeName>
</protein>
<name>A0A2T6ZUH9_TUBBO</name>
<evidence type="ECO:0000313" key="11">
    <source>
        <dbReference type="EMBL" id="PUU79113.1"/>
    </source>
</evidence>
<keyword evidence="10" id="KW-0472">Membrane</keyword>
<evidence type="ECO:0000256" key="7">
    <source>
        <dbReference type="ARBA" id="ARBA00044228"/>
    </source>
</evidence>
<reference evidence="11 12" key="1">
    <citation type="submission" date="2017-04" db="EMBL/GenBank/DDBJ databases">
        <title>Draft genome sequence of Tuber borchii Vittad., a whitish edible truffle.</title>
        <authorList>
            <consortium name="DOE Joint Genome Institute"/>
            <person name="Murat C."/>
            <person name="Kuo A."/>
            <person name="Barry K.W."/>
            <person name="Clum A."/>
            <person name="Dockter R.B."/>
            <person name="Fauchery L."/>
            <person name="Iotti M."/>
            <person name="Kohler A."/>
            <person name="Labutti K."/>
            <person name="Lindquist E.A."/>
            <person name="Lipzen A."/>
            <person name="Ohm R.A."/>
            <person name="Wang M."/>
            <person name="Grigoriev I.V."/>
            <person name="Zambonelli A."/>
            <person name="Martin F.M."/>
        </authorList>
    </citation>
    <scope>NUCLEOTIDE SEQUENCE [LARGE SCALE GENOMIC DNA]</scope>
    <source>
        <strain evidence="11 12">Tbo3840</strain>
    </source>
</reference>
<keyword evidence="3" id="KW-0963">Cytoplasm</keyword>
<keyword evidence="4" id="KW-0396">Initiation factor</keyword>
<evidence type="ECO:0000256" key="1">
    <source>
        <dbReference type="ARBA" id="ARBA00004514"/>
    </source>
</evidence>
<dbReference type="PANTHER" id="PTHR45859:SF1">
    <property type="entry name" value="TRANSLATION INITIATION FACTOR EIF-2B SUBUNIT BETA"/>
    <property type="match status" value="1"/>
</dbReference>
<dbReference type="Proteomes" id="UP000244722">
    <property type="component" value="Unassembled WGS sequence"/>
</dbReference>
<dbReference type="OrthoDB" id="269919at2759"/>
<proteinExistence type="inferred from homology"/>
<accession>A0A2T6ZUH9</accession>
<dbReference type="Gene3D" id="3.40.50.10470">
    <property type="entry name" value="Translation initiation factor eif-2b, domain 2"/>
    <property type="match status" value="1"/>
</dbReference>
<dbReference type="InterPro" id="IPR051855">
    <property type="entry name" value="eIF2B_beta_subunit"/>
</dbReference>
<dbReference type="GO" id="GO:0005851">
    <property type="term" value="C:eukaryotic translation initiation factor 2B complex"/>
    <property type="evidence" value="ECO:0007669"/>
    <property type="project" value="TreeGrafter"/>
</dbReference>
<dbReference type="InterPro" id="IPR037171">
    <property type="entry name" value="NagB/RpiA_transferase-like"/>
</dbReference>
<evidence type="ECO:0000256" key="3">
    <source>
        <dbReference type="ARBA" id="ARBA00022490"/>
    </source>
</evidence>
<dbReference type="GO" id="GO:0005085">
    <property type="term" value="F:guanyl-nucleotide exchange factor activity"/>
    <property type="evidence" value="ECO:0007669"/>
    <property type="project" value="TreeGrafter"/>
</dbReference>
<keyword evidence="10" id="KW-0812">Transmembrane</keyword>
<dbReference type="SUPFAM" id="SSF100950">
    <property type="entry name" value="NagB/RpiA/CoA transferase-like"/>
    <property type="match status" value="1"/>
</dbReference>
<dbReference type="GO" id="GO:0003743">
    <property type="term" value="F:translation initiation factor activity"/>
    <property type="evidence" value="ECO:0007669"/>
    <property type="project" value="UniProtKB-KW"/>
</dbReference>
<dbReference type="PANTHER" id="PTHR45859">
    <property type="entry name" value="TRANSLATION INITIATION FACTOR EIF-2B SUBUNIT BETA"/>
    <property type="match status" value="1"/>
</dbReference>
<dbReference type="EMBL" id="NESQ01000099">
    <property type="protein sequence ID" value="PUU79113.1"/>
    <property type="molecule type" value="Genomic_DNA"/>
</dbReference>
<dbReference type="Pfam" id="PF01008">
    <property type="entry name" value="IF-2B"/>
    <property type="match status" value="1"/>
</dbReference>
<comment type="caution">
    <text evidence="11">The sequence shown here is derived from an EMBL/GenBank/DDBJ whole genome shotgun (WGS) entry which is preliminary data.</text>
</comment>
<evidence type="ECO:0000256" key="2">
    <source>
        <dbReference type="ARBA" id="ARBA00007251"/>
    </source>
</evidence>
<feature type="transmembrane region" description="Helical" evidence="10">
    <location>
        <begin position="145"/>
        <end position="165"/>
    </location>
</feature>
<keyword evidence="10" id="KW-1133">Transmembrane helix</keyword>
<sequence length="332" mass="36885">MGKAPQAGAVQYDIRPAVIQDIQELLEELDSCEHNISELATQVIYKNEVVLTYGLPPSVHKLLLRAAQKREFTLIVVADEIADINKQASAAVMNRPVSKEEAGDDQEAVTRKSLQDRGIQVMVIMYHDLENLMPRVDKVIIAARYIFADAGIVAITGTASVLMVAKEHRKQVYTVAGTHMFCPMTTFGPYGLLERGPPDIALRKIRFSSVLVRFLLTVLVSIAYNPERCRPATILSEYIESGSVDCFITNKYAAFPFLLENMLMHYIAVLSRLIVLTVLLWKCIILLSAICSSLATGVLERFPCKKRLSTVDLGLHFLSGILDRMASLVETS</sequence>
<dbReference type="InterPro" id="IPR000649">
    <property type="entry name" value="IF-2B-related"/>
</dbReference>
<keyword evidence="12" id="KW-1185">Reference proteome</keyword>
<keyword evidence="5" id="KW-0648">Protein biosynthesis</keyword>
<organism evidence="11 12">
    <name type="scientific">Tuber borchii</name>
    <name type="common">White truffle</name>
    <dbReference type="NCBI Taxonomy" id="42251"/>
    <lineage>
        <taxon>Eukaryota</taxon>
        <taxon>Fungi</taxon>
        <taxon>Dikarya</taxon>
        <taxon>Ascomycota</taxon>
        <taxon>Pezizomycotina</taxon>
        <taxon>Pezizomycetes</taxon>
        <taxon>Pezizales</taxon>
        <taxon>Tuberaceae</taxon>
        <taxon>Tuber</taxon>
    </lineage>
</organism>
<comment type="subcellular location">
    <subcellularLocation>
        <location evidence="1">Cytoplasm</location>
        <location evidence="1">Cytosol</location>
    </subcellularLocation>
</comment>
<evidence type="ECO:0000256" key="5">
    <source>
        <dbReference type="ARBA" id="ARBA00022917"/>
    </source>
</evidence>
<dbReference type="GO" id="GO:0005829">
    <property type="term" value="C:cytosol"/>
    <property type="evidence" value="ECO:0007669"/>
    <property type="project" value="UniProtKB-SubCell"/>
</dbReference>
<evidence type="ECO:0000313" key="12">
    <source>
        <dbReference type="Proteomes" id="UP000244722"/>
    </source>
</evidence>
<dbReference type="STRING" id="42251.A0A2T6ZUH9"/>
<evidence type="ECO:0000256" key="6">
    <source>
        <dbReference type="ARBA" id="ARBA00044122"/>
    </source>
</evidence>
<gene>
    <name evidence="11" type="ORF">B9Z19DRAFT_849830</name>
</gene>